<dbReference type="Pfam" id="PF07377">
    <property type="entry name" value="DUF1493"/>
    <property type="match status" value="1"/>
</dbReference>
<evidence type="ECO:0000313" key="4">
    <source>
        <dbReference type="Proteomes" id="UP000469927"/>
    </source>
</evidence>
<reference evidence="1 4" key="2">
    <citation type="submission" date="2019-08" db="EMBL/GenBank/DDBJ databases">
        <title>Prevalence, distribution, and phylogeny of type two toxin-antitoxin genes possessed by Cronobacter species where C. sakazakii homologs follow sequence type lineages.</title>
        <authorList>
            <person name="Finkelstein S."/>
            <person name="Negrete F."/>
            <person name="Jang H."/>
            <person name="Gopinath G.R."/>
            <person name="Tall B.D."/>
        </authorList>
    </citation>
    <scope>NUCLEOTIDE SEQUENCE [LARGE SCALE GENOMIC DNA]</scope>
    <source>
        <strain evidence="1 4">MOD1_GK1257</strain>
    </source>
</reference>
<dbReference type="Proteomes" id="UP000469927">
    <property type="component" value="Unassembled WGS sequence"/>
</dbReference>
<sequence>MVDDLEKQIYDLIRPYAGTYLFTGKEVPLTPETDLDTDLQIDEAEIEDLMDAFFTTFNVDRAGFTITTYFPESPFSWNIFKKPEPIPVPDFTIGMLIASARAGRWLYD</sequence>
<evidence type="ECO:0000313" key="1">
    <source>
        <dbReference type="EMBL" id="KAB0884584.1"/>
    </source>
</evidence>
<protein>
    <submittedName>
        <fullName evidence="2">DUF1493 domain-containing protein</fullName>
    </submittedName>
    <submittedName>
        <fullName evidence="1">DUF1493 family protein</fullName>
    </submittedName>
</protein>
<dbReference type="InterPro" id="IPR010862">
    <property type="entry name" value="DUF1493"/>
</dbReference>
<evidence type="ECO:0000313" key="3">
    <source>
        <dbReference type="Proteomes" id="UP000244378"/>
    </source>
</evidence>
<proteinExistence type="predicted"/>
<evidence type="ECO:0000313" key="2">
    <source>
        <dbReference type="EMBL" id="PUX16981.1"/>
    </source>
</evidence>
<comment type="caution">
    <text evidence="2">The sequence shown here is derived from an EMBL/GenBank/DDBJ whole genome shotgun (WGS) entry which is preliminary data.</text>
</comment>
<organism evidence="2 3">
    <name type="scientific">Cronobacter muytjensii</name>
    <dbReference type="NCBI Taxonomy" id="413501"/>
    <lineage>
        <taxon>Bacteria</taxon>
        <taxon>Pseudomonadati</taxon>
        <taxon>Pseudomonadota</taxon>
        <taxon>Gammaproteobacteria</taxon>
        <taxon>Enterobacterales</taxon>
        <taxon>Enterobacteriaceae</taxon>
        <taxon>Cronobacter</taxon>
    </lineage>
</organism>
<dbReference type="EMBL" id="MSAE01000005">
    <property type="protein sequence ID" value="PUX16981.1"/>
    <property type="molecule type" value="Genomic_DNA"/>
</dbReference>
<gene>
    <name evidence="2" type="ORF">AUN14_05030</name>
    <name evidence="1" type="ORF">FZI19_04745</name>
</gene>
<dbReference type="AlphaFoldDB" id="A0A2T7AXB8"/>
<dbReference type="EMBL" id="WAGD01000011">
    <property type="protein sequence ID" value="KAB0884584.1"/>
    <property type="molecule type" value="Genomic_DNA"/>
</dbReference>
<dbReference type="OrthoDB" id="6476622at2"/>
<accession>A0A2T7AXB8</accession>
<dbReference type="RefSeq" id="WP_075192558.1">
    <property type="nucleotide sequence ID" value="NZ_JADKNN010000018.1"/>
</dbReference>
<keyword evidence="4" id="KW-1185">Reference proteome</keyword>
<name>A0A2T7AXB8_9ENTR</name>
<reference evidence="2 3" key="1">
    <citation type="submission" date="2016-12" db="EMBL/GenBank/DDBJ databases">
        <title>Analysis of the Molecular Diversity Among Cronobacter Species Isolated from Filth Flies Using a Pan Genomic DNA Microarray.</title>
        <authorList>
            <person name="Pava-Ripoll M."/>
            <person name="Tall B."/>
            <person name="Farber J."/>
            <person name="Fanning S."/>
            <person name="Lehner A."/>
            <person name="Stephan R."/>
            <person name="Pagotto F."/>
            <person name="Iverson C."/>
            <person name="Ziobro G."/>
            <person name="Miller A."/>
            <person name="Pearson R."/>
            <person name="Yan Q."/>
            <person name="Kim M."/>
            <person name="Jeong S."/>
            <person name="Park J."/>
            <person name="Jun S."/>
            <person name="Choi H."/>
            <person name="Chung T."/>
            <person name="Yoo Y."/>
            <person name="Park E."/>
            <person name="Hwang S."/>
            <person name="Lee B."/>
            <person name="Sathyamoorthy V."/>
            <person name="Carter L."/>
            <person name="Mammel M."/>
            <person name="Jackson S."/>
            <person name="Kothary M."/>
            <person name="Patel I."/>
            <person name="Grim C."/>
            <person name="Gopinath G."/>
            <person name="Gangiredla J."/>
            <person name="Chase H."/>
        </authorList>
    </citation>
    <scope>NUCLEOTIDE SEQUENCE [LARGE SCALE GENOMIC DNA]</scope>
    <source>
        <strain evidence="2 3">MOD1-Md1s</strain>
    </source>
</reference>
<dbReference type="Proteomes" id="UP000244378">
    <property type="component" value="Unassembled WGS sequence"/>
</dbReference>